<keyword evidence="2" id="KW-0472">Membrane</keyword>
<evidence type="ECO:0000256" key="2">
    <source>
        <dbReference type="SAM" id="Phobius"/>
    </source>
</evidence>
<sequence>MESWVLIPLMALSIPIIAILTSARNKNGNSNTKKIEKELKQLQLENLELKQRLENIETIVAEPDWQIDKTLDSSINQQGNRLK</sequence>
<evidence type="ECO:0000256" key="1">
    <source>
        <dbReference type="SAM" id="Coils"/>
    </source>
</evidence>
<feature type="transmembrane region" description="Helical" evidence="2">
    <location>
        <begin position="6"/>
        <end position="23"/>
    </location>
</feature>
<dbReference type="EMBL" id="CP034562">
    <property type="protein sequence ID" value="AZQ60940.1"/>
    <property type="molecule type" value="Genomic_DNA"/>
</dbReference>
<keyword evidence="1" id="KW-0175">Coiled coil</keyword>
<protein>
    <recommendedName>
        <fullName evidence="5">Phage shock protein B</fullName>
    </recommendedName>
</protein>
<evidence type="ECO:0000313" key="4">
    <source>
        <dbReference type="Proteomes" id="UP000267268"/>
    </source>
</evidence>
<keyword evidence="4" id="KW-1185">Reference proteome</keyword>
<dbReference type="RefSeq" id="WP_126610909.1">
    <property type="nucleotide sequence ID" value="NZ_CP034562.1"/>
</dbReference>
<keyword evidence="2" id="KW-1133">Transmembrane helix</keyword>
<name>A0A3Q9FM69_9BACT</name>
<gene>
    <name evidence="3" type="ORF">EI427_01535</name>
</gene>
<feature type="coiled-coil region" evidence="1">
    <location>
        <begin position="25"/>
        <end position="59"/>
    </location>
</feature>
<reference evidence="3 4" key="1">
    <citation type="submission" date="2018-12" db="EMBL/GenBank/DDBJ databases">
        <title>Flammeovirga pectinis sp. nov., isolated from the gut of the Korean scallop, Patinopecten yessoensis.</title>
        <authorList>
            <person name="Bae J.-W."/>
            <person name="Jeong Y.-S."/>
            <person name="Kang W."/>
        </authorList>
    </citation>
    <scope>NUCLEOTIDE SEQUENCE [LARGE SCALE GENOMIC DNA]</scope>
    <source>
        <strain evidence="3 4">L12M1</strain>
    </source>
</reference>
<dbReference type="AlphaFoldDB" id="A0A3Q9FM69"/>
<dbReference type="KEGG" id="fll:EI427_01535"/>
<proteinExistence type="predicted"/>
<keyword evidence="2" id="KW-0812">Transmembrane</keyword>
<dbReference type="Proteomes" id="UP000267268">
    <property type="component" value="Chromosome 1"/>
</dbReference>
<dbReference type="OrthoDB" id="982424at2"/>
<accession>A0A3Q9FM69</accession>
<evidence type="ECO:0000313" key="3">
    <source>
        <dbReference type="EMBL" id="AZQ60940.1"/>
    </source>
</evidence>
<organism evidence="3 4">
    <name type="scientific">Flammeovirga pectinis</name>
    <dbReference type="NCBI Taxonomy" id="2494373"/>
    <lineage>
        <taxon>Bacteria</taxon>
        <taxon>Pseudomonadati</taxon>
        <taxon>Bacteroidota</taxon>
        <taxon>Cytophagia</taxon>
        <taxon>Cytophagales</taxon>
        <taxon>Flammeovirgaceae</taxon>
        <taxon>Flammeovirga</taxon>
    </lineage>
</organism>
<evidence type="ECO:0008006" key="5">
    <source>
        <dbReference type="Google" id="ProtNLM"/>
    </source>
</evidence>